<proteinExistence type="predicted"/>
<accession>A0A1V3WB64</accession>
<dbReference type="AlphaFoldDB" id="A0A1V3WB64"/>
<evidence type="ECO:0000313" key="1">
    <source>
        <dbReference type="EMBL" id="OOK64170.1"/>
    </source>
</evidence>
<gene>
    <name evidence="1" type="ORF">BZL30_9192</name>
</gene>
<dbReference type="Proteomes" id="UP000189229">
    <property type="component" value="Unassembled WGS sequence"/>
</dbReference>
<protein>
    <submittedName>
        <fullName evidence="1">Uncharacterized protein</fullName>
    </submittedName>
</protein>
<comment type="caution">
    <text evidence="1">The sequence shown here is derived from an EMBL/GenBank/DDBJ whole genome shotgun (WGS) entry which is preliminary data.</text>
</comment>
<organism evidence="1 2">
    <name type="scientific">Mycobacterium kansasii</name>
    <dbReference type="NCBI Taxonomy" id="1768"/>
    <lineage>
        <taxon>Bacteria</taxon>
        <taxon>Bacillati</taxon>
        <taxon>Actinomycetota</taxon>
        <taxon>Actinomycetes</taxon>
        <taxon>Mycobacteriales</taxon>
        <taxon>Mycobacteriaceae</taxon>
        <taxon>Mycobacterium</taxon>
    </lineage>
</organism>
<sequence length="66" mass="7636">MRDRLAFGFGYRHDAGAARGLWSCRRWVQSPGYFQDLWIGEFRRPPIRRFGATVTYVAPPCGKRSS</sequence>
<reference evidence="1 2" key="1">
    <citation type="submission" date="2017-02" db="EMBL/GenBank/DDBJ databases">
        <title>Complete genome sequences of Mycobacterium kansasii strains isolated from rhesus macaques.</title>
        <authorList>
            <person name="Panda A."/>
            <person name="Nagaraj S."/>
            <person name="Zhao X."/>
            <person name="Tettelin H."/>
            <person name="Detolla L.J."/>
        </authorList>
    </citation>
    <scope>NUCLEOTIDE SEQUENCE [LARGE SCALE GENOMIC DNA]</scope>
    <source>
        <strain evidence="1 2">11-3813</strain>
    </source>
</reference>
<evidence type="ECO:0000313" key="2">
    <source>
        <dbReference type="Proteomes" id="UP000189229"/>
    </source>
</evidence>
<dbReference type="EMBL" id="MVBM01000013">
    <property type="protein sequence ID" value="OOK64170.1"/>
    <property type="molecule type" value="Genomic_DNA"/>
</dbReference>
<name>A0A1V3WB64_MYCKA</name>